<evidence type="ECO:0000256" key="7">
    <source>
        <dbReference type="ARBA" id="ARBA00022827"/>
    </source>
</evidence>
<evidence type="ECO:0000256" key="3">
    <source>
        <dbReference type="ARBA" id="ARBA00016337"/>
    </source>
</evidence>
<keyword evidence="12" id="KW-1003">Cell membrane</keyword>
<keyword evidence="12" id="KW-0732">Signal</keyword>
<dbReference type="InterPro" id="IPR024932">
    <property type="entry name" value="ApbE"/>
</dbReference>
<gene>
    <name evidence="13" type="ORF">OCV77_03285</name>
</gene>
<evidence type="ECO:0000256" key="12">
    <source>
        <dbReference type="RuleBase" id="RU363002"/>
    </source>
</evidence>
<evidence type="ECO:0000313" key="14">
    <source>
        <dbReference type="Proteomes" id="UP001652432"/>
    </source>
</evidence>
<keyword evidence="6 11" id="KW-0479">Metal-binding</keyword>
<dbReference type="EC" id="2.7.1.180" evidence="2 11"/>
<dbReference type="SUPFAM" id="SSF143631">
    <property type="entry name" value="ApbE-like"/>
    <property type="match status" value="1"/>
</dbReference>
<dbReference type="Gene3D" id="3.10.520.10">
    <property type="entry name" value="ApbE-like domains"/>
    <property type="match status" value="1"/>
</dbReference>
<evidence type="ECO:0000256" key="5">
    <source>
        <dbReference type="ARBA" id="ARBA00022679"/>
    </source>
</evidence>
<reference evidence="13 14" key="1">
    <citation type="journal article" date="2021" name="ISME Commun">
        <title>Automated analysis of genomic sequences facilitates high-throughput and comprehensive description of bacteria.</title>
        <authorList>
            <person name="Hitch T.C.A."/>
        </authorList>
    </citation>
    <scope>NUCLEOTIDE SEQUENCE [LARGE SCALE GENOMIC DNA]</scope>
    <source>
        <strain evidence="13 14">Sanger_18</strain>
    </source>
</reference>
<evidence type="ECO:0000256" key="9">
    <source>
        <dbReference type="ARBA" id="ARBA00031306"/>
    </source>
</evidence>
<dbReference type="InterPro" id="IPR003374">
    <property type="entry name" value="ApbE-like_sf"/>
</dbReference>
<comment type="caution">
    <text evidence="13">The sequence shown here is derived from an EMBL/GenBank/DDBJ whole genome shotgun (WGS) entry which is preliminary data.</text>
</comment>
<dbReference type="PIRSF" id="PIRSF006268">
    <property type="entry name" value="ApbE"/>
    <property type="match status" value="1"/>
</dbReference>
<comment type="catalytic activity">
    <reaction evidence="10 11 12">
        <text>L-threonyl-[protein] + FAD = FMN-L-threonyl-[protein] + AMP + H(+)</text>
        <dbReference type="Rhea" id="RHEA:36847"/>
        <dbReference type="Rhea" id="RHEA-COMP:11060"/>
        <dbReference type="Rhea" id="RHEA-COMP:11061"/>
        <dbReference type="ChEBI" id="CHEBI:15378"/>
        <dbReference type="ChEBI" id="CHEBI:30013"/>
        <dbReference type="ChEBI" id="CHEBI:57692"/>
        <dbReference type="ChEBI" id="CHEBI:74257"/>
        <dbReference type="ChEBI" id="CHEBI:456215"/>
        <dbReference type="EC" id="2.7.1.180"/>
    </reaction>
</comment>
<dbReference type="GO" id="GO:0016740">
    <property type="term" value="F:transferase activity"/>
    <property type="evidence" value="ECO:0007669"/>
    <property type="project" value="UniProtKB-KW"/>
</dbReference>
<evidence type="ECO:0000256" key="2">
    <source>
        <dbReference type="ARBA" id="ARBA00011955"/>
    </source>
</evidence>
<dbReference type="PANTHER" id="PTHR30040:SF2">
    <property type="entry name" value="FAD:PROTEIN FMN TRANSFERASE"/>
    <property type="match status" value="1"/>
</dbReference>
<dbReference type="EMBL" id="JAOQKJ010000002">
    <property type="protein sequence ID" value="MCU6743535.1"/>
    <property type="molecule type" value="Genomic_DNA"/>
</dbReference>
<proteinExistence type="inferred from homology"/>
<comment type="function">
    <text evidence="12">Flavin transferase that catalyzes the transfer of the FMN moiety of FAD and its covalent binding to the hydroxyl group of a threonine residue in a target flavoprotein.</text>
</comment>
<evidence type="ECO:0000313" key="13">
    <source>
        <dbReference type="EMBL" id="MCU6743535.1"/>
    </source>
</evidence>
<feature type="chain" id="PRO_5044989393" description="FAD:protein FMN transferase" evidence="12">
    <location>
        <begin position="28"/>
        <end position="324"/>
    </location>
</feature>
<keyword evidence="12" id="KW-0472">Membrane</keyword>
<evidence type="ECO:0000256" key="6">
    <source>
        <dbReference type="ARBA" id="ARBA00022723"/>
    </source>
</evidence>
<sequence>MKKAYFLFCLILASLCPFSLTGCQRNAAETTKTGFYLNTIVSITLYDRSGEDPLFDEAMSLIGEYDSLLSKTAEGSDIYRINHADGSPVEVDARTAELLSIALSYASLSDGLVDPTIGTLSDLWSFGDTNEGIVPSREDIEEALSHIDYTKVKLSGNTVTLLDPKARLDLGFIAKGYIADKLKEFLTKNDVENGIINLGGNVLTIGTKPDGSDYHIGVQKPFAETGTALTTLTVRDRSLVSSGNYERYFEKDGILYHHILSTRDGYPVNSGLNGVTIISENSVDGDALSTLCFILGYENGRKLIDSLPDTEAVFISDAGELITG</sequence>
<keyword evidence="14" id="KW-1185">Reference proteome</keyword>
<dbReference type="PROSITE" id="PS51257">
    <property type="entry name" value="PROKAR_LIPOPROTEIN"/>
    <property type="match status" value="1"/>
</dbReference>
<evidence type="ECO:0000256" key="1">
    <source>
        <dbReference type="ARBA" id="ARBA00001946"/>
    </source>
</evidence>
<accession>A0ABT2SZV0</accession>
<organism evidence="13 14">
    <name type="scientific">Suilimivivens aceti</name>
    <dbReference type="NCBI Taxonomy" id="2981774"/>
    <lineage>
        <taxon>Bacteria</taxon>
        <taxon>Bacillati</taxon>
        <taxon>Bacillota</taxon>
        <taxon>Clostridia</taxon>
        <taxon>Lachnospirales</taxon>
        <taxon>Lachnospiraceae</taxon>
        <taxon>Suilimivivens</taxon>
    </lineage>
</organism>
<protein>
    <recommendedName>
        <fullName evidence="3 11">FAD:protein FMN transferase</fullName>
        <ecNumber evidence="2 11">2.7.1.180</ecNumber>
    </recommendedName>
    <alternativeName>
        <fullName evidence="9 11">Flavin transferase</fullName>
    </alternativeName>
</protein>
<keyword evidence="12" id="KW-0449">Lipoprotein</keyword>
<feature type="signal peptide" evidence="12">
    <location>
        <begin position="1"/>
        <end position="27"/>
    </location>
</feature>
<keyword evidence="8 11" id="KW-0460">Magnesium</keyword>
<comment type="cofactor">
    <cofactor evidence="1 12">
        <name>Mg(2+)</name>
        <dbReference type="ChEBI" id="CHEBI:18420"/>
    </cofactor>
</comment>
<dbReference type="RefSeq" id="WP_262573307.1">
    <property type="nucleotide sequence ID" value="NZ_JAOQKJ010000002.1"/>
</dbReference>
<name>A0ABT2SZV0_9FIRM</name>
<keyword evidence="4 11" id="KW-0285">Flavoprotein</keyword>
<keyword evidence="5 11" id="KW-0808">Transferase</keyword>
<evidence type="ECO:0000256" key="8">
    <source>
        <dbReference type="ARBA" id="ARBA00022842"/>
    </source>
</evidence>
<comment type="subcellular location">
    <subcellularLocation>
        <location evidence="12">Cell inner membrane</location>
        <topology evidence="12">Lipid-anchor</topology>
        <orientation evidence="12">Periplasmic side</orientation>
    </subcellularLocation>
</comment>
<dbReference type="PANTHER" id="PTHR30040">
    <property type="entry name" value="THIAMINE BIOSYNTHESIS LIPOPROTEIN APBE"/>
    <property type="match status" value="1"/>
</dbReference>
<dbReference type="Pfam" id="PF02424">
    <property type="entry name" value="ApbE"/>
    <property type="match status" value="1"/>
</dbReference>
<keyword evidence="12" id="KW-0997">Cell inner membrane</keyword>
<evidence type="ECO:0000256" key="11">
    <source>
        <dbReference type="PIRNR" id="PIRNR006268"/>
    </source>
</evidence>
<dbReference type="Proteomes" id="UP001652432">
    <property type="component" value="Unassembled WGS sequence"/>
</dbReference>
<keyword evidence="7 11" id="KW-0274">FAD</keyword>
<evidence type="ECO:0000256" key="10">
    <source>
        <dbReference type="ARBA" id="ARBA00048540"/>
    </source>
</evidence>
<evidence type="ECO:0000256" key="4">
    <source>
        <dbReference type="ARBA" id="ARBA00022630"/>
    </source>
</evidence>
<comment type="similarity">
    <text evidence="11 12">Belongs to the ApbE family.</text>
</comment>